<accession>A0AAJ8BSI6</accession>
<feature type="compositionally biased region" description="Polar residues" evidence="1">
    <location>
        <begin position="11"/>
        <end position="24"/>
    </location>
</feature>
<proteinExistence type="predicted"/>
<reference evidence="2" key="1">
    <citation type="submission" date="2025-02" db="EMBL/GenBank/DDBJ databases">
        <authorList>
            <consortium name="NCBI Genome Project"/>
        </authorList>
    </citation>
    <scope>NUCLEOTIDE SEQUENCE</scope>
</reference>
<protein>
    <submittedName>
        <fullName evidence="2">Uncharacterized protein</fullName>
    </submittedName>
</protein>
<dbReference type="AlphaFoldDB" id="A0AAJ8BSI6"/>
<evidence type="ECO:0000256" key="1">
    <source>
        <dbReference type="SAM" id="MobiDB-lite"/>
    </source>
</evidence>
<organism evidence="2">
    <name type="scientific">Aspergillus niger</name>
    <dbReference type="NCBI Taxonomy" id="5061"/>
    <lineage>
        <taxon>Eukaryota</taxon>
        <taxon>Fungi</taxon>
        <taxon>Dikarya</taxon>
        <taxon>Ascomycota</taxon>
        <taxon>Pezizomycotina</taxon>
        <taxon>Eurotiomycetes</taxon>
        <taxon>Eurotiomycetidae</taxon>
        <taxon>Eurotiales</taxon>
        <taxon>Aspergillaceae</taxon>
        <taxon>Aspergillus</taxon>
        <taxon>Aspergillus subgen. Circumdati</taxon>
    </lineage>
</organism>
<feature type="region of interest" description="Disordered" evidence="1">
    <location>
        <begin position="127"/>
        <end position="153"/>
    </location>
</feature>
<evidence type="ECO:0000313" key="2">
    <source>
        <dbReference type="RefSeq" id="XP_059603039.1"/>
    </source>
</evidence>
<dbReference type="GeneID" id="84589827"/>
<dbReference type="VEuPathDB" id="FungiDB:An01g00840"/>
<feature type="compositionally biased region" description="Basic and acidic residues" evidence="1">
    <location>
        <begin position="135"/>
        <end position="146"/>
    </location>
</feature>
<gene>
    <name evidence="2" type="ORF">An01g00840</name>
</gene>
<sequence>MPRELHRGRITQGNGRTVKSSLAKRQQHEGGRPTAKKPFRAIVGIRCWLTRSVHPLARVSAMVLTPNFPAKEPVEDDPGYYPGNSIREPLASLVVASFDQRDAFGSGSYCNPKCPVALPYGGLVGDLGKSGNNQRHGEQKRNRPDPRGGVTPHVPELSVVVNVSHCGFGVMNTIPAPDLAIEKELTVQMTLDRGHILVRRCLGPQTPL</sequence>
<reference evidence="2" key="2">
    <citation type="submission" date="2025-08" db="UniProtKB">
        <authorList>
            <consortium name="RefSeq"/>
        </authorList>
    </citation>
    <scope>IDENTIFICATION</scope>
</reference>
<name>A0AAJ8BSI6_ASPNG</name>
<dbReference type="RefSeq" id="XP_059603039.1">
    <property type="nucleotide sequence ID" value="XM_059749650.1"/>
</dbReference>
<feature type="region of interest" description="Disordered" evidence="1">
    <location>
        <begin position="1"/>
        <end position="35"/>
    </location>
</feature>
<dbReference type="KEGG" id="ang:An01g00840"/>